<evidence type="ECO:0000313" key="9">
    <source>
        <dbReference type="Proteomes" id="UP000001593"/>
    </source>
</evidence>
<evidence type="ECO:0000256" key="2">
    <source>
        <dbReference type="ARBA" id="ARBA00022729"/>
    </source>
</evidence>
<evidence type="ECO:0000256" key="1">
    <source>
        <dbReference type="ARBA" id="ARBA00007835"/>
    </source>
</evidence>
<dbReference type="eggNOG" id="KOG3774">
    <property type="taxonomic scope" value="Eukaryota"/>
</dbReference>
<evidence type="ECO:0000313" key="8">
    <source>
        <dbReference type="EMBL" id="EDO42515.1"/>
    </source>
</evidence>
<dbReference type="PANTHER" id="PTHR12370">
    <property type="entry name" value="PHOSPHOLIPASE B-RELATED"/>
    <property type="match status" value="1"/>
</dbReference>
<keyword evidence="2" id="KW-0732">Signal</keyword>
<evidence type="ECO:0000256" key="6">
    <source>
        <dbReference type="ARBA" id="ARBA00023180"/>
    </source>
</evidence>
<dbReference type="EC" id="3.1.1.-" evidence="7"/>
<evidence type="ECO:0000256" key="4">
    <source>
        <dbReference type="ARBA" id="ARBA00022963"/>
    </source>
</evidence>
<dbReference type="InterPro" id="IPR007000">
    <property type="entry name" value="PLipase_B-like"/>
</dbReference>
<dbReference type="AlphaFoldDB" id="A7S118"/>
<name>A7S118_NEMVE</name>
<proteinExistence type="inferred from homology"/>
<dbReference type="OMA" id="NERIAMY"/>
<evidence type="ECO:0000256" key="5">
    <source>
        <dbReference type="ARBA" id="ARBA00023098"/>
    </source>
</evidence>
<dbReference type="InParanoid" id="A7S118"/>
<dbReference type="PhylomeDB" id="A7S118"/>
<comment type="function">
    <text evidence="7">Putative phospholipase.</text>
</comment>
<keyword evidence="6" id="KW-0325">Glycoprotein</keyword>
<accession>A7S118</accession>
<keyword evidence="4 7" id="KW-0442">Lipid degradation</keyword>
<dbReference type="PANTHER" id="PTHR12370:SF1">
    <property type="entry name" value="PHOSPHOLIPASE B-LIKE 1"/>
    <property type="match status" value="1"/>
</dbReference>
<gene>
    <name evidence="8" type="ORF">NEMVEDRAFT_v1g100394</name>
</gene>
<sequence>SGTYNNQYMVLDLKRIQLNKTIEDNALWVVEQIPSLVASGDQTPILRAGYWPSYNIPFYELVYNMSGYPAFAKKHGQKFSYQLAPRAKIFRRDQSKVQDLSSMKHLMLSNDYQHDPYSQGSPWNAICARGDLIEPKPKPKGCYDAKVSDLSMALALTSHALSGPTHQEQKPFRWSDNNFKSKHFGQPDLFNFDFVVMKPNL</sequence>
<keyword evidence="3 7" id="KW-0378">Hydrolase</keyword>
<evidence type="ECO:0000256" key="3">
    <source>
        <dbReference type="ARBA" id="ARBA00022801"/>
    </source>
</evidence>
<feature type="non-terminal residue" evidence="8">
    <location>
        <position position="1"/>
    </location>
</feature>
<dbReference type="EMBL" id="DS469563">
    <property type="protein sequence ID" value="EDO42515.1"/>
    <property type="molecule type" value="Genomic_DNA"/>
</dbReference>
<comment type="similarity">
    <text evidence="1 7">Belongs to the phospholipase B-like family.</text>
</comment>
<dbReference type="Proteomes" id="UP000001593">
    <property type="component" value="Unassembled WGS sequence"/>
</dbReference>
<dbReference type="GO" id="GO:0004620">
    <property type="term" value="F:phospholipase activity"/>
    <property type="evidence" value="ECO:0007669"/>
    <property type="project" value="InterPro"/>
</dbReference>
<evidence type="ECO:0000256" key="7">
    <source>
        <dbReference type="RuleBase" id="RU364138"/>
    </source>
</evidence>
<dbReference type="HOGENOM" id="CLU_027106_0_1_1"/>
<dbReference type="Pfam" id="PF04916">
    <property type="entry name" value="Phospholip_B"/>
    <property type="match status" value="1"/>
</dbReference>
<dbReference type="KEGG" id="nve:5514395"/>
<protein>
    <recommendedName>
        <fullName evidence="7">Phospholipase B-like</fullName>
        <ecNumber evidence="7">3.1.1.-</ecNumber>
    </recommendedName>
</protein>
<reference evidence="8 9" key="1">
    <citation type="journal article" date="2007" name="Science">
        <title>Sea anemone genome reveals ancestral eumetazoan gene repertoire and genomic organization.</title>
        <authorList>
            <person name="Putnam N.H."/>
            <person name="Srivastava M."/>
            <person name="Hellsten U."/>
            <person name="Dirks B."/>
            <person name="Chapman J."/>
            <person name="Salamov A."/>
            <person name="Terry A."/>
            <person name="Shapiro H."/>
            <person name="Lindquist E."/>
            <person name="Kapitonov V.V."/>
            <person name="Jurka J."/>
            <person name="Genikhovich G."/>
            <person name="Grigoriev I.V."/>
            <person name="Lucas S.M."/>
            <person name="Steele R.E."/>
            <person name="Finnerty J.R."/>
            <person name="Technau U."/>
            <person name="Martindale M.Q."/>
            <person name="Rokhsar D.S."/>
        </authorList>
    </citation>
    <scope>NUCLEOTIDE SEQUENCE [LARGE SCALE GENOMIC DNA]</scope>
    <source>
        <strain evidence="9">CH2 X CH6</strain>
    </source>
</reference>
<dbReference type="Gene3D" id="3.60.60.30">
    <property type="match status" value="1"/>
</dbReference>
<keyword evidence="5 7" id="KW-0443">Lipid metabolism</keyword>
<dbReference type="GO" id="GO:0016042">
    <property type="term" value="P:lipid catabolic process"/>
    <property type="evidence" value="ECO:0007669"/>
    <property type="project" value="UniProtKB-KW"/>
</dbReference>
<keyword evidence="9" id="KW-1185">Reference proteome</keyword>
<organism evidence="8 9">
    <name type="scientific">Nematostella vectensis</name>
    <name type="common">Starlet sea anemone</name>
    <dbReference type="NCBI Taxonomy" id="45351"/>
    <lineage>
        <taxon>Eukaryota</taxon>
        <taxon>Metazoa</taxon>
        <taxon>Cnidaria</taxon>
        <taxon>Anthozoa</taxon>
        <taxon>Hexacorallia</taxon>
        <taxon>Actiniaria</taxon>
        <taxon>Edwardsiidae</taxon>
        <taxon>Nematostella</taxon>
    </lineage>
</organism>